<dbReference type="Pfam" id="PF01381">
    <property type="entry name" value="HTH_3"/>
    <property type="match status" value="1"/>
</dbReference>
<dbReference type="Proteomes" id="UP001335729">
    <property type="component" value="Unassembled WGS sequence"/>
</dbReference>
<organism evidence="3 4">
    <name type="scientific">Gordonia prachuapensis</name>
    <dbReference type="NCBI Taxonomy" id="3115651"/>
    <lineage>
        <taxon>Bacteria</taxon>
        <taxon>Bacillati</taxon>
        <taxon>Actinomycetota</taxon>
        <taxon>Actinomycetes</taxon>
        <taxon>Mycobacteriales</taxon>
        <taxon>Gordoniaceae</taxon>
        <taxon>Gordonia</taxon>
    </lineage>
</organism>
<dbReference type="PANTHER" id="PTHR46797">
    <property type="entry name" value="HTH-TYPE TRANSCRIPTIONAL REGULATOR"/>
    <property type="match status" value="1"/>
</dbReference>
<dbReference type="CDD" id="cd02209">
    <property type="entry name" value="cupin_XRE_C"/>
    <property type="match status" value="1"/>
</dbReference>
<dbReference type="InterPro" id="IPR010982">
    <property type="entry name" value="Lambda_DNA-bd_dom_sf"/>
</dbReference>
<dbReference type="InterPro" id="IPR050807">
    <property type="entry name" value="TransReg_Diox_bact_type"/>
</dbReference>
<name>A0ABU7MX09_9ACTN</name>
<keyword evidence="4" id="KW-1185">Reference proteome</keyword>
<proteinExistence type="predicted"/>
<protein>
    <submittedName>
        <fullName evidence="3">Helix-turn-helix domain-containing protein</fullName>
    </submittedName>
</protein>
<dbReference type="InterPro" id="IPR011051">
    <property type="entry name" value="RmlC_Cupin_sf"/>
</dbReference>
<dbReference type="RefSeq" id="WP_330506307.1">
    <property type="nucleotide sequence ID" value="NZ_JAZDUE010000015.1"/>
</dbReference>
<evidence type="ECO:0000256" key="1">
    <source>
        <dbReference type="ARBA" id="ARBA00023125"/>
    </source>
</evidence>
<comment type="caution">
    <text evidence="3">The sequence shown here is derived from an EMBL/GenBank/DDBJ whole genome shotgun (WGS) entry which is preliminary data.</text>
</comment>
<dbReference type="Gene3D" id="1.10.260.40">
    <property type="entry name" value="lambda repressor-like DNA-binding domains"/>
    <property type="match status" value="1"/>
</dbReference>
<reference evidence="3 4" key="1">
    <citation type="submission" date="2024-01" db="EMBL/GenBank/DDBJ databases">
        <title>Draft genome sequence of Gordonia sp. PKS22-38.</title>
        <authorList>
            <person name="Suphannarot A."/>
            <person name="Mingma R."/>
        </authorList>
    </citation>
    <scope>NUCLEOTIDE SEQUENCE [LARGE SCALE GENOMIC DNA]</scope>
    <source>
        <strain evidence="3 4">PKS22-38</strain>
    </source>
</reference>
<dbReference type="SMART" id="SM00530">
    <property type="entry name" value="HTH_XRE"/>
    <property type="match status" value="1"/>
</dbReference>
<dbReference type="SUPFAM" id="SSF47413">
    <property type="entry name" value="lambda repressor-like DNA-binding domains"/>
    <property type="match status" value="1"/>
</dbReference>
<dbReference type="CDD" id="cd00093">
    <property type="entry name" value="HTH_XRE"/>
    <property type="match status" value="1"/>
</dbReference>
<accession>A0ABU7MX09</accession>
<evidence type="ECO:0000313" key="4">
    <source>
        <dbReference type="Proteomes" id="UP001335729"/>
    </source>
</evidence>
<dbReference type="SUPFAM" id="SSF51182">
    <property type="entry name" value="RmlC-like cupins"/>
    <property type="match status" value="1"/>
</dbReference>
<dbReference type="InterPro" id="IPR014710">
    <property type="entry name" value="RmlC-like_jellyroll"/>
</dbReference>
<feature type="domain" description="HTH cro/C1-type" evidence="2">
    <location>
        <begin position="35"/>
        <end position="89"/>
    </location>
</feature>
<sequence>MAIATRCRSGIAHGSDGAGISLDEQALAVRAGGAIRALREKSGLSMREAAARAGISQPFLSQIERGQNMPSMITVYRLAEALDVTPGDLLPASTDSQVEIVRNGEGRVLPVADRADAAFGRVLLMNPQSLLQVIEYKIAADQYIGEWFQTPGVLALYVMDGELDITVEGAGTYRVGPGDLITHPSPLRHRWLLVDNRPAEALLIIADSAAPI</sequence>
<dbReference type="EMBL" id="JAZDUE010000015">
    <property type="protein sequence ID" value="MEE4024850.1"/>
    <property type="molecule type" value="Genomic_DNA"/>
</dbReference>
<evidence type="ECO:0000259" key="2">
    <source>
        <dbReference type="PROSITE" id="PS50943"/>
    </source>
</evidence>
<keyword evidence="1" id="KW-0238">DNA-binding</keyword>
<dbReference type="Gene3D" id="2.60.120.10">
    <property type="entry name" value="Jelly Rolls"/>
    <property type="match status" value="1"/>
</dbReference>
<dbReference type="PROSITE" id="PS50943">
    <property type="entry name" value="HTH_CROC1"/>
    <property type="match status" value="1"/>
</dbReference>
<dbReference type="InterPro" id="IPR001387">
    <property type="entry name" value="Cro/C1-type_HTH"/>
</dbReference>
<dbReference type="PANTHER" id="PTHR46797:SF1">
    <property type="entry name" value="METHYLPHOSPHONATE SYNTHASE"/>
    <property type="match status" value="1"/>
</dbReference>
<evidence type="ECO:0000313" key="3">
    <source>
        <dbReference type="EMBL" id="MEE4024850.1"/>
    </source>
</evidence>
<dbReference type="Pfam" id="PF07883">
    <property type="entry name" value="Cupin_2"/>
    <property type="match status" value="1"/>
</dbReference>
<gene>
    <name evidence="3" type="ORF">V1Y59_17325</name>
</gene>
<dbReference type="InterPro" id="IPR013096">
    <property type="entry name" value="Cupin_2"/>
</dbReference>